<evidence type="ECO:0000313" key="7">
    <source>
        <dbReference type="EMBL" id="QCK14634.1"/>
    </source>
</evidence>
<dbReference type="InterPro" id="IPR005171">
    <property type="entry name" value="Cyt_c_oxidase_su4_prok"/>
</dbReference>
<comment type="subcellular location">
    <subcellularLocation>
        <location evidence="1">Cell membrane</location>
        <topology evidence="1">Multi-pass membrane protein</topology>
    </subcellularLocation>
</comment>
<keyword evidence="3 6" id="KW-0812">Transmembrane</keyword>
<evidence type="ECO:0008006" key="9">
    <source>
        <dbReference type="Google" id="ProtNLM"/>
    </source>
</evidence>
<dbReference type="RefSeq" id="WP_137090220.1">
    <property type="nucleotide sequence ID" value="NZ_CP028923.1"/>
</dbReference>
<protein>
    <recommendedName>
        <fullName evidence="9">Cytochrome C oxidase subunit IV</fullName>
    </recommendedName>
</protein>
<keyword evidence="8" id="KW-1185">Reference proteome</keyword>
<feature type="transmembrane region" description="Helical" evidence="6">
    <location>
        <begin position="78"/>
        <end position="97"/>
    </location>
</feature>
<evidence type="ECO:0000256" key="3">
    <source>
        <dbReference type="ARBA" id="ARBA00022692"/>
    </source>
</evidence>
<reference evidence="7 8" key="1">
    <citation type="submission" date="2018-04" db="EMBL/GenBank/DDBJ databases">
        <title>Complete genome uncultured novel isolate.</title>
        <authorList>
            <person name="Merlino G."/>
        </authorList>
    </citation>
    <scope>NUCLEOTIDE SEQUENCE [LARGE SCALE GENOMIC DNA]</scope>
    <source>
        <strain evidence="8">R1DC9</strain>
    </source>
</reference>
<keyword evidence="5 6" id="KW-0472">Membrane</keyword>
<dbReference type="Pfam" id="PF03626">
    <property type="entry name" value="COX4_pro"/>
    <property type="match status" value="1"/>
</dbReference>
<evidence type="ECO:0000256" key="6">
    <source>
        <dbReference type="SAM" id="Phobius"/>
    </source>
</evidence>
<dbReference type="OrthoDB" id="981917at2"/>
<sequence>MANIHTEHTTEVAPKNKETIKKIWRVTAILAVVTLVEVGAAYVFPRGLLLFSFFIGLTLVKAFYIVSEFMHLKYETKSLIWSIMLPLLFVIWLLVALRTESAEIFQTKFSDETKTEIPVENKE</sequence>
<dbReference type="AlphaFoldDB" id="A0A4D7K191"/>
<proteinExistence type="predicted"/>
<evidence type="ECO:0000256" key="1">
    <source>
        <dbReference type="ARBA" id="ARBA00004651"/>
    </source>
</evidence>
<dbReference type="EMBL" id="CP028923">
    <property type="protein sequence ID" value="QCK14634.1"/>
    <property type="molecule type" value="Genomic_DNA"/>
</dbReference>
<feature type="transmembrane region" description="Helical" evidence="6">
    <location>
        <begin position="48"/>
        <end position="66"/>
    </location>
</feature>
<dbReference type="Proteomes" id="UP000298616">
    <property type="component" value="Chromosome"/>
</dbReference>
<evidence type="ECO:0000313" key="8">
    <source>
        <dbReference type="Proteomes" id="UP000298616"/>
    </source>
</evidence>
<evidence type="ECO:0000256" key="2">
    <source>
        <dbReference type="ARBA" id="ARBA00022475"/>
    </source>
</evidence>
<dbReference type="GO" id="GO:0005886">
    <property type="term" value="C:plasma membrane"/>
    <property type="evidence" value="ECO:0007669"/>
    <property type="project" value="UniProtKB-SubCell"/>
</dbReference>
<evidence type="ECO:0000256" key="5">
    <source>
        <dbReference type="ARBA" id="ARBA00023136"/>
    </source>
</evidence>
<feature type="transmembrane region" description="Helical" evidence="6">
    <location>
        <begin position="23"/>
        <end position="42"/>
    </location>
</feature>
<keyword evidence="4 6" id="KW-1133">Transmembrane helix</keyword>
<evidence type="ECO:0000256" key="4">
    <source>
        <dbReference type="ARBA" id="ARBA00022989"/>
    </source>
</evidence>
<name>A0A4D7K191_9BACT</name>
<gene>
    <name evidence="7" type="ORF">DCC35_07705</name>
</gene>
<accession>A0A4D7K191</accession>
<keyword evidence="2" id="KW-1003">Cell membrane</keyword>
<dbReference type="KEGG" id="fpf:DCC35_07705"/>
<organism evidence="7 8">
    <name type="scientific">Mangrovivirga cuniculi</name>
    <dbReference type="NCBI Taxonomy" id="2715131"/>
    <lineage>
        <taxon>Bacteria</taxon>
        <taxon>Pseudomonadati</taxon>
        <taxon>Bacteroidota</taxon>
        <taxon>Cytophagia</taxon>
        <taxon>Cytophagales</taxon>
        <taxon>Mangrovivirgaceae</taxon>
        <taxon>Mangrovivirga</taxon>
    </lineage>
</organism>